<proteinExistence type="predicted"/>
<evidence type="ECO:0000313" key="3">
    <source>
        <dbReference type="Proteomes" id="UP000661918"/>
    </source>
</evidence>
<gene>
    <name evidence="2" type="ORF">GCM10010841_04800</name>
</gene>
<dbReference type="RefSeq" id="WP_188900962.1">
    <property type="nucleotide sequence ID" value="NZ_BMOM01000002.1"/>
</dbReference>
<dbReference type="Pfam" id="PF01869">
    <property type="entry name" value="BcrAD_BadFG"/>
    <property type="match status" value="1"/>
</dbReference>
<dbReference type="InterPro" id="IPR002731">
    <property type="entry name" value="ATPase_BadF"/>
</dbReference>
<dbReference type="SUPFAM" id="SSF53067">
    <property type="entry name" value="Actin-like ATPase domain"/>
    <property type="match status" value="1"/>
</dbReference>
<dbReference type="Proteomes" id="UP000661918">
    <property type="component" value="Unassembled WGS sequence"/>
</dbReference>
<dbReference type="PANTHER" id="PTHR43190">
    <property type="entry name" value="N-ACETYL-D-GLUCOSAMINE KINASE"/>
    <property type="match status" value="1"/>
</dbReference>
<protein>
    <recommendedName>
        <fullName evidence="1">ATPase BadF/BadG/BcrA/BcrD type domain-containing protein</fullName>
    </recommendedName>
</protein>
<organism evidence="2 3">
    <name type="scientific">Deinococcus aerophilus</name>
    <dbReference type="NCBI Taxonomy" id="522488"/>
    <lineage>
        <taxon>Bacteria</taxon>
        <taxon>Thermotogati</taxon>
        <taxon>Deinococcota</taxon>
        <taxon>Deinococci</taxon>
        <taxon>Deinococcales</taxon>
        <taxon>Deinococcaceae</taxon>
        <taxon>Deinococcus</taxon>
    </lineage>
</organism>
<dbReference type="Gene3D" id="3.30.420.40">
    <property type="match status" value="2"/>
</dbReference>
<evidence type="ECO:0000313" key="2">
    <source>
        <dbReference type="EMBL" id="GGL99249.1"/>
    </source>
</evidence>
<accession>A0ABQ2GK05</accession>
<comment type="caution">
    <text evidence="2">The sequence shown here is derived from an EMBL/GenBank/DDBJ whole genome shotgun (WGS) entry which is preliminary data.</text>
</comment>
<reference evidence="3" key="1">
    <citation type="journal article" date="2019" name="Int. J. Syst. Evol. Microbiol.">
        <title>The Global Catalogue of Microorganisms (GCM) 10K type strain sequencing project: providing services to taxonomists for standard genome sequencing and annotation.</title>
        <authorList>
            <consortium name="The Broad Institute Genomics Platform"/>
            <consortium name="The Broad Institute Genome Sequencing Center for Infectious Disease"/>
            <person name="Wu L."/>
            <person name="Ma J."/>
        </authorList>
    </citation>
    <scope>NUCLEOTIDE SEQUENCE [LARGE SCALE GENOMIC DNA]</scope>
    <source>
        <strain evidence="3">JCM 15443</strain>
    </source>
</reference>
<name>A0ABQ2GK05_9DEIO</name>
<dbReference type="EMBL" id="BMOM01000002">
    <property type="protein sequence ID" value="GGL99249.1"/>
    <property type="molecule type" value="Genomic_DNA"/>
</dbReference>
<feature type="domain" description="ATPase BadF/BadG/BcrA/BcrD type" evidence="1">
    <location>
        <begin position="47"/>
        <end position="268"/>
    </location>
</feature>
<dbReference type="InterPro" id="IPR052519">
    <property type="entry name" value="Euk-type_GlcNAc_Kinase"/>
</dbReference>
<evidence type="ECO:0000259" key="1">
    <source>
        <dbReference type="Pfam" id="PF01869"/>
    </source>
</evidence>
<dbReference type="InterPro" id="IPR043129">
    <property type="entry name" value="ATPase_NBD"/>
</dbReference>
<sequence length="303" mass="30648">MTRTPLLLGLDAGGSGSQWALLRGGEVRASGMAPAFTAALLDTPAGRDALQELAAGLPGSPDGVHAGVPGLSRGSERAAQVEAALAQALGLSPERVTVEGDLDLAYRTHLSPGAGVLLYAGTGSVAYHVTAAGEVVRAGGRGYRIGDDGGGFDLGRHALRTLTDALDAGTLDPEQAPQTPLAREVAAITGGLDWPTLRAFAYGTPGAAALARLAPAVGRAADQGDPEAQRMVTQAAHALAELARRVLARTGPLPVTATGGALRTTALFGAALGRALPGATVQHRDHAEAAARYSAVRQEEALF</sequence>
<dbReference type="PANTHER" id="PTHR43190:SF3">
    <property type="entry name" value="N-ACETYL-D-GLUCOSAMINE KINASE"/>
    <property type="match status" value="1"/>
</dbReference>
<keyword evidence="3" id="KW-1185">Reference proteome</keyword>